<dbReference type="Pfam" id="PF02275">
    <property type="entry name" value="CBAH"/>
    <property type="match status" value="1"/>
</dbReference>
<dbReference type="SUPFAM" id="SSF56235">
    <property type="entry name" value="N-terminal nucleophile aminohydrolases (Ntn hydrolases)"/>
    <property type="match status" value="1"/>
</dbReference>
<keyword evidence="1 4" id="KW-0378">Hydrolase</keyword>
<reference evidence="5" key="1">
    <citation type="submission" date="2016-10" db="EMBL/GenBank/DDBJ databases">
        <authorList>
            <person name="Varghese N."/>
            <person name="Submissions S."/>
        </authorList>
    </citation>
    <scope>NUCLEOTIDE SEQUENCE [LARGE SCALE GENOMIC DNA]</scope>
    <source>
        <strain evidence="5">VPI 5359</strain>
    </source>
</reference>
<proteinExistence type="predicted"/>
<feature type="transmembrane region" description="Helical" evidence="2">
    <location>
        <begin position="12"/>
        <end position="30"/>
    </location>
</feature>
<evidence type="ECO:0000256" key="1">
    <source>
        <dbReference type="ARBA" id="ARBA00022801"/>
    </source>
</evidence>
<evidence type="ECO:0000313" key="4">
    <source>
        <dbReference type="EMBL" id="SDX83887.1"/>
    </source>
</evidence>
<dbReference type="Proteomes" id="UP000199652">
    <property type="component" value="Unassembled WGS sequence"/>
</dbReference>
<organism evidence="4 5">
    <name type="scientific">Eubacterium barkeri</name>
    <name type="common">Clostridium barkeri</name>
    <dbReference type="NCBI Taxonomy" id="1528"/>
    <lineage>
        <taxon>Bacteria</taxon>
        <taxon>Bacillati</taxon>
        <taxon>Bacillota</taxon>
        <taxon>Clostridia</taxon>
        <taxon>Eubacteriales</taxon>
        <taxon>Eubacteriaceae</taxon>
        <taxon>Eubacterium</taxon>
    </lineage>
</organism>
<name>A0A1H3EZ96_EUBBA</name>
<keyword evidence="5" id="KW-1185">Reference proteome</keyword>
<sequence length="363" mass="38877">MKQMTKTKKWWVGIPIVLGIFLIAILTLGGRTISTLSSLRQISGTAKGEDALYTMDYTSSYSLSNILESGATTPEDLASAINHQLFLGLNTAFSLPTLSAGGAAFDAESSPDTHVMGQRIESLTQNYLLARNYNGPATSALLIRSTPRSGYASLAMSSLPGNLLNTASYARLLAAPLLSTDGVNDQGLSVAAIRLSDPPTQEKNDLLPITTTLAVRMMLDQCATVQEAVVLLGNYDMTATGDHSYAFLIADKTGDSTVVEYPKHKMATVSSTIATDRYQSKGAVTKGSGDQEAKTFKAIQSAIAATKKTVSEKEAFAILKKTAVTQGDESTRWSVVYDLYSSSASVVFSQKWDHPYTLTLPEN</sequence>
<dbReference type="InterPro" id="IPR029132">
    <property type="entry name" value="CBAH/NAAA_C"/>
</dbReference>
<dbReference type="Gene3D" id="3.60.60.10">
    <property type="entry name" value="Penicillin V Acylase, Chain A"/>
    <property type="match status" value="1"/>
</dbReference>
<evidence type="ECO:0000256" key="2">
    <source>
        <dbReference type="SAM" id="Phobius"/>
    </source>
</evidence>
<evidence type="ECO:0000313" key="5">
    <source>
        <dbReference type="Proteomes" id="UP000199652"/>
    </source>
</evidence>
<keyword evidence="2" id="KW-1133">Transmembrane helix</keyword>
<feature type="domain" description="Choloylglycine hydrolase/NAAA C-terminal" evidence="3">
    <location>
        <begin position="176"/>
        <end position="267"/>
    </location>
</feature>
<accession>A0A1H3EZ96</accession>
<evidence type="ECO:0000259" key="3">
    <source>
        <dbReference type="Pfam" id="PF02275"/>
    </source>
</evidence>
<dbReference type="InterPro" id="IPR029055">
    <property type="entry name" value="Ntn_hydrolases_N"/>
</dbReference>
<keyword evidence="2" id="KW-0472">Membrane</keyword>
<dbReference type="AlphaFoldDB" id="A0A1H3EZ96"/>
<dbReference type="GO" id="GO:0016787">
    <property type="term" value="F:hydrolase activity"/>
    <property type="evidence" value="ECO:0007669"/>
    <property type="project" value="UniProtKB-KW"/>
</dbReference>
<protein>
    <submittedName>
        <fullName evidence="4">Linear amide C-N hydrolases, choloylglycine hydrolase family</fullName>
    </submittedName>
</protein>
<dbReference type="STRING" id="1528.SAMN04488579_108104"/>
<dbReference type="EMBL" id="FNOU01000008">
    <property type="protein sequence ID" value="SDX83887.1"/>
    <property type="molecule type" value="Genomic_DNA"/>
</dbReference>
<gene>
    <name evidence="4" type="ORF">SAMN04488579_108104</name>
</gene>
<keyword evidence="2" id="KW-0812">Transmembrane</keyword>